<accession>A0A829A4R4</accession>
<evidence type="ECO:0000313" key="1">
    <source>
        <dbReference type="EMBL" id="ELB38010.1"/>
    </source>
</evidence>
<reference evidence="1 2" key="1">
    <citation type="submission" date="2012-12" db="EMBL/GenBank/DDBJ databases">
        <title>The Genome Sequence of Enterococcus faecium E2039.</title>
        <authorList>
            <consortium name="The Broad Institute Genome Sequencing Platform"/>
            <consortium name="The Broad Institute Genome Sequencing Center for Infectious Disease"/>
            <person name="Earl A.M."/>
            <person name="Gilmore M.S."/>
            <person name="van Schaik W."/>
            <person name="Lebreton F."/>
            <person name="Willems R.J."/>
            <person name="Walker B."/>
            <person name="Young S.K."/>
            <person name="Zeng Q."/>
            <person name="Gargeya S."/>
            <person name="Fitzgerald M."/>
            <person name="Haas B."/>
            <person name="Abouelleil A."/>
            <person name="Alvarado L."/>
            <person name="Arachchi H.M."/>
            <person name="Berlin A.M."/>
            <person name="Chapman S.B."/>
            <person name="Dewar J."/>
            <person name="Goldberg J."/>
            <person name="Griggs A."/>
            <person name="Gujja S."/>
            <person name="Hansen M."/>
            <person name="Howarth C."/>
            <person name="Imamovic A."/>
            <person name="Larimer J."/>
            <person name="McCowan C."/>
            <person name="Murphy C."/>
            <person name="Neiman D."/>
            <person name="Pearson M."/>
            <person name="Priest M."/>
            <person name="Roberts A."/>
            <person name="Saif S."/>
            <person name="Shea T."/>
            <person name="Sisk P."/>
            <person name="Sykes S."/>
            <person name="Wortman J."/>
            <person name="Nusbaum C."/>
            <person name="Birren B."/>
        </authorList>
    </citation>
    <scope>NUCLEOTIDE SEQUENCE [LARGE SCALE GENOMIC DNA]</scope>
    <source>
        <strain evidence="1 2">E2039</strain>
    </source>
</reference>
<protein>
    <submittedName>
        <fullName evidence="1">Uncharacterized protein</fullName>
    </submittedName>
</protein>
<dbReference type="EMBL" id="AHXS01000029">
    <property type="protein sequence ID" value="ELB38010.1"/>
    <property type="molecule type" value="Genomic_DNA"/>
</dbReference>
<comment type="caution">
    <text evidence="1">The sequence shown here is derived from an EMBL/GenBank/DDBJ whole genome shotgun (WGS) entry which is preliminary data.</text>
</comment>
<name>A0A829A4R4_ENTFC</name>
<evidence type="ECO:0000313" key="2">
    <source>
        <dbReference type="Proteomes" id="UP000010504"/>
    </source>
</evidence>
<sequence length="66" mass="7651">MKNEVAKKYFFLTISFQYSSHLFAPKNTQKKDTFQNLESARKVRIKVTALSIASPSTILVTRELER</sequence>
<organism evidence="1 2">
    <name type="scientific">Enterococcus faecium EnGen0026</name>
    <dbReference type="NCBI Taxonomy" id="1138917"/>
    <lineage>
        <taxon>Bacteria</taxon>
        <taxon>Bacillati</taxon>
        <taxon>Bacillota</taxon>
        <taxon>Bacilli</taxon>
        <taxon>Lactobacillales</taxon>
        <taxon>Enterococcaceae</taxon>
        <taxon>Enterococcus</taxon>
    </lineage>
</organism>
<dbReference type="Proteomes" id="UP000010504">
    <property type="component" value="Unassembled WGS sequence"/>
</dbReference>
<gene>
    <name evidence="1" type="ORF">OKA_05674</name>
</gene>
<proteinExistence type="predicted"/>
<dbReference type="AlphaFoldDB" id="A0A829A4R4"/>